<keyword evidence="2" id="KW-1185">Reference proteome</keyword>
<dbReference type="Proteomes" id="UP001447188">
    <property type="component" value="Unassembled WGS sequence"/>
</dbReference>
<name>A0ABR3G684_9PEZI</name>
<accession>A0ABR3G684</accession>
<dbReference type="EMBL" id="JBBBZM010000246">
    <property type="protein sequence ID" value="KAL0631461.1"/>
    <property type="molecule type" value="Genomic_DNA"/>
</dbReference>
<proteinExistence type="predicted"/>
<evidence type="ECO:0000313" key="1">
    <source>
        <dbReference type="EMBL" id="KAL0631461.1"/>
    </source>
</evidence>
<reference evidence="1 2" key="1">
    <citation type="submission" date="2024-02" db="EMBL/GenBank/DDBJ databases">
        <title>Discinaceae phylogenomics.</title>
        <authorList>
            <person name="Dirks A.C."/>
            <person name="James T.Y."/>
        </authorList>
    </citation>
    <scope>NUCLEOTIDE SEQUENCE [LARGE SCALE GENOMIC DNA]</scope>
    <source>
        <strain evidence="1 2">ACD0624</strain>
    </source>
</reference>
<organism evidence="1 2">
    <name type="scientific">Discina gigas</name>
    <dbReference type="NCBI Taxonomy" id="1032678"/>
    <lineage>
        <taxon>Eukaryota</taxon>
        <taxon>Fungi</taxon>
        <taxon>Dikarya</taxon>
        <taxon>Ascomycota</taxon>
        <taxon>Pezizomycotina</taxon>
        <taxon>Pezizomycetes</taxon>
        <taxon>Pezizales</taxon>
        <taxon>Discinaceae</taxon>
        <taxon>Discina</taxon>
    </lineage>
</organism>
<gene>
    <name evidence="1" type="ORF">Q9L58_009671</name>
</gene>
<sequence>MFTLAVSHEAVSLSIMSRPLPYFICTTTSSKHGAIDCFNASISTTGPASSETLQYTGAMGKEAPSLHEELQVDGTVKTAEYETLVTAEVPMAAIIAVSDILKWLTLGPSL</sequence>
<evidence type="ECO:0000313" key="2">
    <source>
        <dbReference type="Proteomes" id="UP001447188"/>
    </source>
</evidence>
<protein>
    <submittedName>
        <fullName evidence="1">Uncharacterized protein</fullName>
    </submittedName>
</protein>
<comment type="caution">
    <text evidence="1">The sequence shown here is derived from an EMBL/GenBank/DDBJ whole genome shotgun (WGS) entry which is preliminary data.</text>
</comment>